<sequence length="282" mass="29688">MPGPARLTYRYLRVSVVAMALLLFVAIGLDVLAGGERFGSISGYFYSPVRSVFVGSLVAIGPALVAIKGRAGWEDVLLDLAGMVVPVVAFVPARQELGPDVCGGIQRCIPPDLVGAVGNNVAALIVLGVPVLVFAWWTGLRGGAPAVLAGLVSATVAYLVLVVWFVVWRGTFLAAGHDVAAVAFFLLIAALAWLNGRRAPERAQARVLTPVRFAHAYRAIAGVMVATLVVTLATWVLQAAGALTAPFGSVFVAETLLLVAFIAFWLLQTAENWDQEAATLQP</sequence>
<feature type="transmembrane region" description="Helical" evidence="1">
    <location>
        <begin position="215"/>
        <end position="237"/>
    </location>
</feature>
<feature type="transmembrane region" description="Helical" evidence="1">
    <location>
        <begin position="12"/>
        <end position="33"/>
    </location>
</feature>
<gene>
    <name evidence="2" type="ORF">Q6348_07295</name>
</gene>
<dbReference type="RefSeq" id="WP_304600639.1">
    <property type="nucleotide sequence ID" value="NZ_JAUQYP010000001.1"/>
</dbReference>
<name>A0ABT9D801_9CELL</name>
<feature type="transmembrane region" description="Helical" evidence="1">
    <location>
        <begin position="45"/>
        <end position="67"/>
    </location>
</feature>
<dbReference type="EMBL" id="JAUQYP010000001">
    <property type="protein sequence ID" value="MDO8107002.1"/>
    <property type="molecule type" value="Genomic_DNA"/>
</dbReference>
<dbReference type="Proteomes" id="UP001232536">
    <property type="component" value="Unassembled WGS sequence"/>
</dbReference>
<keyword evidence="1" id="KW-0472">Membrane</keyword>
<comment type="caution">
    <text evidence="2">The sequence shown here is derived from an EMBL/GenBank/DDBJ whole genome shotgun (WGS) entry which is preliminary data.</text>
</comment>
<accession>A0ABT9D801</accession>
<keyword evidence="1" id="KW-0812">Transmembrane</keyword>
<feature type="transmembrane region" description="Helical" evidence="1">
    <location>
        <begin position="243"/>
        <end position="267"/>
    </location>
</feature>
<feature type="transmembrane region" description="Helical" evidence="1">
    <location>
        <begin position="172"/>
        <end position="194"/>
    </location>
</feature>
<protein>
    <submittedName>
        <fullName evidence="2">Uncharacterized protein</fullName>
    </submittedName>
</protein>
<feature type="transmembrane region" description="Helical" evidence="1">
    <location>
        <begin position="76"/>
        <end position="93"/>
    </location>
</feature>
<feature type="transmembrane region" description="Helical" evidence="1">
    <location>
        <begin position="113"/>
        <end position="137"/>
    </location>
</feature>
<evidence type="ECO:0000313" key="2">
    <source>
        <dbReference type="EMBL" id="MDO8107002.1"/>
    </source>
</evidence>
<proteinExistence type="predicted"/>
<evidence type="ECO:0000256" key="1">
    <source>
        <dbReference type="SAM" id="Phobius"/>
    </source>
</evidence>
<keyword evidence="1" id="KW-1133">Transmembrane helix</keyword>
<reference evidence="2 3" key="1">
    <citation type="submission" date="2023-07" db="EMBL/GenBank/DDBJ databases">
        <title>Description of novel actinomycetes strains, isolated from tidal flat sediment.</title>
        <authorList>
            <person name="Lu C."/>
        </authorList>
    </citation>
    <scope>NUCLEOTIDE SEQUENCE [LARGE SCALE GENOMIC DNA]</scope>
    <source>
        <strain evidence="2 3">SYSU T00b441</strain>
    </source>
</reference>
<keyword evidence="3" id="KW-1185">Reference proteome</keyword>
<organism evidence="2 3">
    <name type="scientific">Actinotalea lenta</name>
    <dbReference type="NCBI Taxonomy" id="3064654"/>
    <lineage>
        <taxon>Bacteria</taxon>
        <taxon>Bacillati</taxon>
        <taxon>Actinomycetota</taxon>
        <taxon>Actinomycetes</taxon>
        <taxon>Micrococcales</taxon>
        <taxon>Cellulomonadaceae</taxon>
        <taxon>Actinotalea</taxon>
    </lineage>
</organism>
<evidence type="ECO:0000313" key="3">
    <source>
        <dbReference type="Proteomes" id="UP001232536"/>
    </source>
</evidence>
<feature type="transmembrane region" description="Helical" evidence="1">
    <location>
        <begin position="144"/>
        <end position="166"/>
    </location>
</feature>